<dbReference type="Proteomes" id="UP001208853">
    <property type="component" value="Unassembled WGS sequence"/>
</dbReference>
<feature type="non-terminal residue" evidence="1">
    <location>
        <position position="1"/>
    </location>
</feature>
<dbReference type="EMBL" id="JAPAIK010000090">
    <property type="protein sequence ID" value="MCW1073122.1"/>
    <property type="molecule type" value="Genomic_DNA"/>
</dbReference>
<comment type="caution">
    <text evidence="1">The sequence shown here is derived from an EMBL/GenBank/DDBJ whole genome shotgun (WGS) entry which is preliminary data.</text>
</comment>
<proteinExistence type="predicted"/>
<evidence type="ECO:0000313" key="2">
    <source>
        <dbReference type="Proteomes" id="UP001208853"/>
    </source>
</evidence>
<sequence>DDILDITANFEDLGKTPQKDVAAEKATYPAIWGLDGAKRFFEKQIEETEHLLAELEVELAFSGAAIRKIIESLKLNDERKSRCSSL</sequence>
<dbReference type="Gene3D" id="1.10.600.10">
    <property type="entry name" value="Farnesyl Diphosphate Synthase"/>
    <property type="match status" value="1"/>
</dbReference>
<evidence type="ECO:0000313" key="1">
    <source>
        <dbReference type="EMBL" id="MCW1073122.1"/>
    </source>
</evidence>
<name>A0AAW5TPB2_STRAP</name>
<dbReference type="InterPro" id="IPR008949">
    <property type="entry name" value="Isoprenoid_synthase_dom_sf"/>
</dbReference>
<dbReference type="SUPFAM" id="SSF48576">
    <property type="entry name" value="Terpenoid synthases"/>
    <property type="match status" value="1"/>
</dbReference>
<gene>
    <name evidence="1" type="ORF">OJ930_08935</name>
</gene>
<dbReference type="AlphaFoldDB" id="A0AAW5TPB2"/>
<organism evidence="1 2">
    <name type="scientific">Streptococcus anginosus</name>
    <dbReference type="NCBI Taxonomy" id="1328"/>
    <lineage>
        <taxon>Bacteria</taxon>
        <taxon>Bacillati</taxon>
        <taxon>Bacillota</taxon>
        <taxon>Bacilli</taxon>
        <taxon>Lactobacillales</taxon>
        <taxon>Streptococcaceae</taxon>
        <taxon>Streptococcus</taxon>
        <taxon>Streptococcus anginosus group</taxon>
    </lineage>
</organism>
<reference evidence="1" key="1">
    <citation type="submission" date="2022-10" db="EMBL/GenBank/DDBJ databases">
        <title>Comparative genomic study of S. anginosus.</title>
        <authorList>
            <person name="Prasad A."/>
            <person name="Ene A."/>
            <person name="Jablonska S."/>
            <person name="Du J."/>
            <person name="Wolfe A.J."/>
            <person name="Putonti C."/>
        </authorList>
    </citation>
    <scope>NUCLEOTIDE SEQUENCE</scope>
    <source>
        <strain evidence="1">UMB6888</strain>
    </source>
</reference>
<protein>
    <submittedName>
        <fullName evidence="1">Polyprenyl synthetase family protein</fullName>
    </submittedName>
</protein>
<accession>A0AAW5TPB2</accession>